<feature type="domain" description="Trichohyalin-plectin-homology" evidence="8">
    <location>
        <begin position="133"/>
        <end position="469"/>
    </location>
</feature>
<keyword evidence="10" id="KW-1185">Reference proteome</keyword>
<dbReference type="EMBL" id="MPUH01000368">
    <property type="protein sequence ID" value="OMJ81740.1"/>
    <property type="molecule type" value="Genomic_DNA"/>
</dbReference>
<comment type="similarity">
    <text evidence="5">Belongs to the CFAP53 family.</text>
</comment>
<sequence>MTSASFRADFMIQQRRAKEGELQGLHGYLQDDHKLRHKAHWEAKSDNIVTQANFTKRFQEIRAVHSQQLDARRKKLSELFRAEEEMYKREYIERQETPEDIRKRMAQRLDELRTVRESERRQEVQTKYDQRWRDSADELRNQEGKLAAMHCRLHQEQQMWEKEQNNIMHQEEEKIFNELWIEDKRRKDQDELQRLQKKDELNQERLSYLSWQRSIRENQRRTLNEREQLEKQMLNEEWEREKQREQAIKRERDRIIRERNLEIIQHNELTKQLKTDEEQRERELDKILINEIVKKEQAEEQAELNERVQRRIEAKEMIKHYNLRAKQEGDMERMIEEYAKAENDEQWRRLDQKWEMEEKARIMLMTEVYESRAREIDYRKKLAEEEKERDRLEKEKIAREVAQAEELERMRKTALRMNKVQNQDHLRWQIEDKDKRKQNSMQEEMLEKRAAKMAEIQYQRKIDEEKKKGMELLDALRAKRPY</sequence>
<comment type="subcellular location">
    <subcellularLocation>
        <location evidence="1">Cell projection</location>
        <location evidence="1">Cilium</location>
    </subcellularLocation>
</comment>
<accession>A0A1R2BY53</accession>
<evidence type="ECO:0000256" key="3">
    <source>
        <dbReference type="ARBA" id="ARBA00023069"/>
    </source>
</evidence>
<gene>
    <name evidence="9" type="ORF">SteCoe_17731</name>
</gene>
<evidence type="ECO:0000256" key="4">
    <source>
        <dbReference type="ARBA" id="ARBA00023273"/>
    </source>
</evidence>
<keyword evidence="2 7" id="KW-0175">Coiled coil</keyword>
<dbReference type="OrthoDB" id="313037at2759"/>
<evidence type="ECO:0000256" key="7">
    <source>
        <dbReference type="SAM" id="Coils"/>
    </source>
</evidence>
<protein>
    <recommendedName>
        <fullName evidence="6">Cilia- and flagella-associated protein 53</fullName>
    </recommendedName>
</protein>
<dbReference type="AlphaFoldDB" id="A0A1R2BY53"/>
<dbReference type="Proteomes" id="UP000187209">
    <property type="component" value="Unassembled WGS sequence"/>
</dbReference>
<dbReference type="InterPro" id="IPR043597">
    <property type="entry name" value="TPH_dom"/>
</dbReference>
<evidence type="ECO:0000259" key="8">
    <source>
        <dbReference type="Pfam" id="PF13868"/>
    </source>
</evidence>
<comment type="caution">
    <text evidence="9">The sequence shown here is derived from an EMBL/GenBank/DDBJ whole genome shotgun (WGS) entry which is preliminary data.</text>
</comment>
<keyword evidence="3" id="KW-0969">Cilium</keyword>
<name>A0A1R2BY53_9CILI</name>
<evidence type="ECO:0000256" key="1">
    <source>
        <dbReference type="ARBA" id="ARBA00004138"/>
    </source>
</evidence>
<dbReference type="PANTHER" id="PTHR31183">
    <property type="entry name" value="TRICHOPLEIN KERATIN FILAMENT-BINDING PROTEIN FAMILY MEMBER"/>
    <property type="match status" value="1"/>
</dbReference>
<feature type="coiled-coil region" evidence="7">
    <location>
        <begin position="212"/>
        <end position="344"/>
    </location>
</feature>
<evidence type="ECO:0000256" key="2">
    <source>
        <dbReference type="ARBA" id="ARBA00023054"/>
    </source>
</evidence>
<evidence type="ECO:0000313" key="9">
    <source>
        <dbReference type="EMBL" id="OMJ81740.1"/>
    </source>
</evidence>
<organism evidence="9 10">
    <name type="scientific">Stentor coeruleus</name>
    <dbReference type="NCBI Taxonomy" id="5963"/>
    <lineage>
        <taxon>Eukaryota</taxon>
        <taxon>Sar</taxon>
        <taxon>Alveolata</taxon>
        <taxon>Ciliophora</taxon>
        <taxon>Postciliodesmatophora</taxon>
        <taxon>Heterotrichea</taxon>
        <taxon>Heterotrichida</taxon>
        <taxon>Stentoridae</taxon>
        <taxon>Stentor</taxon>
    </lineage>
</organism>
<dbReference type="GO" id="GO:0005929">
    <property type="term" value="C:cilium"/>
    <property type="evidence" value="ECO:0007669"/>
    <property type="project" value="UniProtKB-SubCell"/>
</dbReference>
<evidence type="ECO:0000313" key="10">
    <source>
        <dbReference type="Proteomes" id="UP000187209"/>
    </source>
</evidence>
<proteinExistence type="inferred from homology"/>
<dbReference type="PANTHER" id="PTHR31183:SF1">
    <property type="entry name" value="CILIA- AND FLAGELLA-ASSOCIATED PROTEIN 53"/>
    <property type="match status" value="1"/>
</dbReference>
<evidence type="ECO:0000256" key="6">
    <source>
        <dbReference type="ARBA" id="ARBA00033773"/>
    </source>
</evidence>
<dbReference type="Pfam" id="PF13868">
    <property type="entry name" value="TPH"/>
    <property type="match status" value="1"/>
</dbReference>
<feature type="coiled-coil region" evidence="7">
    <location>
        <begin position="375"/>
        <end position="407"/>
    </location>
</feature>
<evidence type="ECO:0000256" key="5">
    <source>
        <dbReference type="ARBA" id="ARBA00033747"/>
    </source>
</evidence>
<keyword evidence="4" id="KW-0966">Cell projection</keyword>
<dbReference type="InterPro" id="IPR043596">
    <property type="entry name" value="CFAP53/TCHP"/>
</dbReference>
<reference evidence="9 10" key="1">
    <citation type="submission" date="2016-11" db="EMBL/GenBank/DDBJ databases">
        <title>The macronuclear genome of Stentor coeruleus: a giant cell with tiny introns.</title>
        <authorList>
            <person name="Slabodnick M."/>
            <person name="Ruby J.G."/>
            <person name="Reiff S.B."/>
            <person name="Swart E.C."/>
            <person name="Gosai S."/>
            <person name="Prabakaran S."/>
            <person name="Witkowska E."/>
            <person name="Larue G.E."/>
            <person name="Fisher S."/>
            <person name="Freeman R.M."/>
            <person name="Gunawardena J."/>
            <person name="Chu W."/>
            <person name="Stover N.A."/>
            <person name="Gregory B.D."/>
            <person name="Nowacki M."/>
            <person name="Derisi J."/>
            <person name="Roy S.W."/>
            <person name="Marshall W.F."/>
            <person name="Sood P."/>
        </authorList>
    </citation>
    <scope>NUCLEOTIDE SEQUENCE [LARGE SCALE GENOMIC DNA]</scope>
    <source>
        <strain evidence="9">WM001</strain>
    </source>
</reference>